<feature type="region of interest" description="Disordered" evidence="6">
    <location>
        <begin position="250"/>
        <end position="278"/>
    </location>
</feature>
<dbReference type="InterPro" id="IPR000922">
    <property type="entry name" value="Lectin_gal-bd_dom"/>
</dbReference>
<dbReference type="CDD" id="cd22828">
    <property type="entry name" value="Gal_Rha_Lectin_EVA1_EVA1C_rpt1"/>
    <property type="match status" value="1"/>
</dbReference>
<dbReference type="Pfam" id="PF14851">
    <property type="entry name" value="FAM176"/>
    <property type="match status" value="1"/>
</dbReference>
<dbReference type="PROSITE" id="PS50228">
    <property type="entry name" value="SUEL_LECTIN"/>
    <property type="match status" value="1"/>
</dbReference>
<dbReference type="GO" id="GO:0030246">
    <property type="term" value="F:carbohydrate binding"/>
    <property type="evidence" value="ECO:0007669"/>
    <property type="project" value="InterPro"/>
</dbReference>
<reference evidence="9" key="1">
    <citation type="submission" date="2020-11" db="EMBL/GenBank/DDBJ databases">
        <title>Gallus gallus (Chicken) genome, bGalGal1, GRCg7b, maternal haplotype autosomes + Z &amp; W.</title>
        <authorList>
            <person name="Warren W."/>
            <person name="Formenti G."/>
            <person name="Fedrigo O."/>
            <person name="Haase B."/>
            <person name="Mountcastle J."/>
            <person name="Balacco J."/>
            <person name="Tracey A."/>
            <person name="Schneider V."/>
            <person name="Okimoto R."/>
            <person name="Cheng H."/>
            <person name="Hawken R."/>
            <person name="Howe K."/>
            <person name="Jarvis E.D."/>
        </authorList>
    </citation>
    <scope>NUCLEOTIDE SEQUENCE [LARGE SCALE GENOMIC DNA]</scope>
    <source>
        <strain evidence="9">Broiler</strain>
    </source>
</reference>
<gene>
    <name evidence="9" type="primary">EVA1CL</name>
</gene>
<evidence type="ECO:0000256" key="4">
    <source>
        <dbReference type="ARBA" id="ARBA00022989"/>
    </source>
</evidence>
<evidence type="ECO:0000256" key="5">
    <source>
        <dbReference type="ARBA" id="ARBA00023136"/>
    </source>
</evidence>
<dbReference type="Ensembl" id="ENSGALT00010036827.1">
    <property type="protein sequence ID" value="ENSGALP00010021454.1"/>
    <property type="gene ID" value="ENSGALG00010015298.1"/>
</dbReference>
<comment type="similarity">
    <text evidence="2">Belongs to the EVA1 family.</text>
</comment>
<name>A0A8V0YRX2_CHICK</name>
<dbReference type="AlphaFoldDB" id="A0A8V0YRX2"/>
<accession>A0A8V0YRX2</accession>
<feature type="signal peptide" evidence="7">
    <location>
        <begin position="1"/>
        <end position="20"/>
    </location>
</feature>
<dbReference type="InterPro" id="IPR043159">
    <property type="entry name" value="Lectin_gal-bd_sf"/>
</dbReference>
<evidence type="ECO:0000256" key="2">
    <source>
        <dbReference type="ARBA" id="ARBA00006023"/>
    </source>
</evidence>
<dbReference type="PANTHER" id="PTHR46780">
    <property type="entry name" value="PROTEIN EVA-1"/>
    <property type="match status" value="1"/>
</dbReference>
<dbReference type="Proteomes" id="UP000000539">
    <property type="component" value="Chromosome 4"/>
</dbReference>
<proteinExistence type="inferred from homology"/>
<evidence type="ECO:0000256" key="7">
    <source>
        <dbReference type="SAM" id="SignalP"/>
    </source>
</evidence>
<organism evidence="9 10">
    <name type="scientific">Gallus gallus</name>
    <name type="common">Chicken</name>
    <dbReference type="NCBI Taxonomy" id="9031"/>
    <lineage>
        <taxon>Eukaryota</taxon>
        <taxon>Metazoa</taxon>
        <taxon>Chordata</taxon>
        <taxon>Craniata</taxon>
        <taxon>Vertebrata</taxon>
        <taxon>Euteleostomi</taxon>
        <taxon>Archelosauria</taxon>
        <taxon>Archosauria</taxon>
        <taxon>Dinosauria</taxon>
        <taxon>Saurischia</taxon>
        <taxon>Theropoda</taxon>
        <taxon>Coelurosauria</taxon>
        <taxon>Aves</taxon>
        <taxon>Neognathae</taxon>
        <taxon>Galloanserae</taxon>
        <taxon>Galliformes</taxon>
        <taxon>Phasianidae</taxon>
        <taxon>Phasianinae</taxon>
        <taxon>Gallus</taxon>
    </lineage>
</organism>
<dbReference type="Gene3D" id="2.60.120.740">
    <property type="match status" value="2"/>
</dbReference>
<keyword evidence="7" id="KW-0732">Signal</keyword>
<dbReference type="Pfam" id="PF02140">
    <property type="entry name" value="SUEL_Lectin"/>
    <property type="match status" value="1"/>
</dbReference>
<protein>
    <recommendedName>
        <fullName evidence="8">SUEL-type lectin domain-containing protein</fullName>
    </recommendedName>
</protein>
<evidence type="ECO:0000259" key="8">
    <source>
        <dbReference type="PROSITE" id="PS50228"/>
    </source>
</evidence>
<reference evidence="9" key="2">
    <citation type="submission" date="2025-08" db="UniProtKB">
        <authorList>
            <consortium name="Ensembl"/>
        </authorList>
    </citation>
    <scope>IDENTIFICATION</scope>
    <source>
        <strain evidence="9">broiler</strain>
    </source>
</reference>
<feature type="compositionally biased region" description="Acidic residues" evidence="6">
    <location>
        <begin position="264"/>
        <end position="274"/>
    </location>
</feature>
<evidence type="ECO:0000313" key="9">
    <source>
        <dbReference type="Ensembl" id="ENSGALP00010021454.1"/>
    </source>
</evidence>
<evidence type="ECO:0000313" key="10">
    <source>
        <dbReference type="Proteomes" id="UP000000539"/>
    </source>
</evidence>
<evidence type="ECO:0000256" key="6">
    <source>
        <dbReference type="SAM" id="MobiDB-lite"/>
    </source>
</evidence>
<keyword evidence="10" id="KW-1185">Reference proteome</keyword>
<keyword evidence="4" id="KW-1133">Transmembrane helix</keyword>
<keyword evidence="3" id="KW-0812">Transmembrane</keyword>
<evidence type="ECO:0000256" key="3">
    <source>
        <dbReference type="ARBA" id="ARBA00022692"/>
    </source>
</evidence>
<keyword evidence="5" id="KW-0472">Membrane</keyword>
<comment type="subcellular location">
    <subcellularLocation>
        <location evidence="1">Membrane</location>
        <topology evidence="1">Single-pass membrane protein</topology>
    </subcellularLocation>
</comment>
<feature type="chain" id="PRO_5036462106" description="SUEL-type lectin domain-containing protein" evidence="7">
    <location>
        <begin position="21"/>
        <end position="334"/>
    </location>
</feature>
<feature type="domain" description="SUEL-type lectin" evidence="8">
    <location>
        <begin position="39"/>
        <end position="132"/>
    </location>
</feature>
<dbReference type="GO" id="GO:0016020">
    <property type="term" value="C:membrane"/>
    <property type="evidence" value="ECO:0007669"/>
    <property type="project" value="UniProtKB-SubCell"/>
</dbReference>
<sequence>MVATLVVALLLLCLAAGTEASPELSGYLRKVLRNHTVHTCDGEQLLILCPRKTTISILGAFYGRRVPSPNLCPSPGNVSQESTECMSPTAHLKLLAECQDQQWCQFSVHSQVFGPDPCPGTHKYLIASYKCRPDNHRVKTVCENNELRLHCRPKSVLAIYSAHYGRFLRGKPECDAPNAGGPHIVPKQLLEEVGPDTSDPFLLSNYMHDVPEKVALYFLCGVSAGLALLLCIVSPKAGFLREAREALLGPGGRSEASRTKLRDEQDEDLPDDSSSDSSFRRLTRAYRATDSIFGPELTAAMEGAAEQQGRGGEEIWMPKEASPYTIQKIKSATK</sequence>
<dbReference type="InterPro" id="IPR039500">
    <property type="entry name" value="EVA1_dom"/>
</dbReference>
<dbReference type="GeneTree" id="ENSGT00940000163305"/>
<evidence type="ECO:0000256" key="1">
    <source>
        <dbReference type="ARBA" id="ARBA00004167"/>
    </source>
</evidence>
<reference evidence="9" key="3">
    <citation type="submission" date="2025-09" db="UniProtKB">
        <authorList>
            <consortium name="Ensembl"/>
        </authorList>
    </citation>
    <scope>IDENTIFICATION</scope>
    <source>
        <strain evidence="9">broiler</strain>
    </source>
</reference>